<evidence type="ECO:0000313" key="16">
    <source>
        <dbReference type="EMBL" id="QBE96130.1"/>
    </source>
</evidence>
<gene>
    <name evidence="16" type="primary">phoR_6</name>
    <name evidence="16" type="ORF">PMF13cell1_01668</name>
</gene>
<feature type="transmembrane region" description="Helical" evidence="14">
    <location>
        <begin position="274"/>
        <end position="294"/>
    </location>
</feature>
<feature type="transmembrane region" description="Helical" evidence="14">
    <location>
        <begin position="356"/>
        <end position="377"/>
    </location>
</feature>
<comment type="subcellular location">
    <subcellularLocation>
        <location evidence="2">Cell membrane</location>
        <topology evidence="2">Multi-pass membrane protein</topology>
    </subcellularLocation>
</comment>
<keyword evidence="6 16" id="KW-0808">Transferase</keyword>
<evidence type="ECO:0000256" key="14">
    <source>
        <dbReference type="SAM" id="Phobius"/>
    </source>
</evidence>
<dbReference type="FunFam" id="1.10.287.130:FF:000001">
    <property type="entry name" value="Two-component sensor histidine kinase"/>
    <property type="match status" value="1"/>
</dbReference>
<name>A0A4P6LY21_9FIRM</name>
<keyword evidence="10" id="KW-0067">ATP-binding</keyword>
<dbReference type="SMART" id="SM00387">
    <property type="entry name" value="HATPase_c"/>
    <property type="match status" value="1"/>
</dbReference>
<dbReference type="PANTHER" id="PTHR45528:SF1">
    <property type="entry name" value="SENSOR HISTIDINE KINASE CPXA"/>
    <property type="match status" value="1"/>
</dbReference>
<dbReference type="Proteomes" id="UP000289794">
    <property type="component" value="Chromosome"/>
</dbReference>
<dbReference type="GO" id="GO:0000155">
    <property type="term" value="F:phosphorelay sensor kinase activity"/>
    <property type="evidence" value="ECO:0007669"/>
    <property type="project" value="InterPro"/>
</dbReference>
<dbReference type="AlphaFoldDB" id="A0A4P6LY21"/>
<dbReference type="Gene3D" id="3.30.565.10">
    <property type="entry name" value="Histidine kinase-like ATPase, C-terminal domain"/>
    <property type="match status" value="1"/>
</dbReference>
<accession>A0A4P6LY21</accession>
<comment type="catalytic activity">
    <reaction evidence="1">
        <text>ATP + protein L-histidine = ADP + protein N-phospho-L-histidine.</text>
        <dbReference type="EC" id="2.7.13.3"/>
    </reaction>
</comment>
<evidence type="ECO:0000256" key="13">
    <source>
        <dbReference type="ARBA" id="ARBA00023136"/>
    </source>
</evidence>
<dbReference type="Pfam" id="PF00512">
    <property type="entry name" value="HisKA"/>
    <property type="match status" value="1"/>
</dbReference>
<dbReference type="SMART" id="SM00388">
    <property type="entry name" value="HisKA"/>
    <property type="match status" value="1"/>
</dbReference>
<evidence type="ECO:0000256" key="9">
    <source>
        <dbReference type="ARBA" id="ARBA00022777"/>
    </source>
</evidence>
<keyword evidence="4" id="KW-1003">Cell membrane</keyword>
<evidence type="ECO:0000256" key="5">
    <source>
        <dbReference type="ARBA" id="ARBA00022553"/>
    </source>
</evidence>
<dbReference type="SUPFAM" id="SSF55874">
    <property type="entry name" value="ATPase domain of HSP90 chaperone/DNA topoisomerase II/histidine kinase"/>
    <property type="match status" value="1"/>
</dbReference>
<protein>
    <recommendedName>
        <fullName evidence="3">histidine kinase</fullName>
        <ecNumber evidence="3">2.7.13.3</ecNumber>
    </recommendedName>
</protein>
<evidence type="ECO:0000256" key="11">
    <source>
        <dbReference type="ARBA" id="ARBA00022989"/>
    </source>
</evidence>
<dbReference type="EC" id="2.7.13.3" evidence="3"/>
<keyword evidence="12" id="KW-0902">Two-component regulatory system</keyword>
<reference evidence="16 17" key="1">
    <citation type="submission" date="2019-01" db="EMBL/GenBank/DDBJ databases">
        <title>PMF-metabolizing Aryl O-demethylase.</title>
        <authorList>
            <person name="Kim M."/>
        </authorList>
    </citation>
    <scope>NUCLEOTIDE SEQUENCE [LARGE SCALE GENOMIC DNA]</scope>
    <source>
        <strain evidence="16 17">PMF1</strain>
    </source>
</reference>
<dbReference type="InterPro" id="IPR003661">
    <property type="entry name" value="HisK_dim/P_dom"/>
</dbReference>
<dbReference type="PROSITE" id="PS50109">
    <property type="entry name" value="HIS_KIN"/>
    <property type="match status" value="1"/>
</dbReference>
<dbReference type="InterPro" id="IPR050398">
    <property type="entry name" value="HssS/ArlS-like"/>
</dbReference>
<dbReference type="InterPro" id="IPR005467">
    <property type="entry name" value="His_kinase_dom"/>
</dbReference>
<dbReference type="GO" id="GO:0005886">
    <property type="term" value="C:plasma membrane"/>
    <property type="evidence" value="ECO:0007669"/>
    <property type="project" value="UniProtKB-SubCell"/>
</dbReference>
<evidence type="ECO:0000256" key="3">
    <source>
        <dbReference type="ARBA" id="ARBA00012438"/>
    </source>
</evidence>
<dbReference type="InterPro" id="IPR003594">
    <property type="entry name" value="HATPase_dom"/>
</dbReference>
<dbReference type="SUPFAM" id="SSF47384">
    <property type="entry name" value="Homodimeric domain of signal transducing histidine kinase"/>
    <property type="match status" value="1"/>
</dbReference>
<evidence type="ECO:0000259" key="15">
    <source>
        <dbReference type="PROSITE" id="PS50109"/>
    </source>
</evidence>
<dbReference type="CDD" id="cd00082">
    <property type="entry name" value="HisKA"/>
    <property type="match status" value="1"/>
</dbReference>
<dbReference type="Pfam" id="PF02518">
    <property type="entry name" value="HATPase_c"/>
    <property type="match status" value="1"/>
</dbReference>
<evidence type="ECO:0000256" key="1">
    <source>
        <dbReference type="ARBA" id="ARBA00000085"/>
    </source>
</evidence>
<organism evidence="16 17">
    <name type="scientific">Blautia producta</name>
    <dbReference type="NCBI Taxonomy" id="33035"/>
    <lineage>
        <taxon>Bacteria</taxon>
        <taxon>Bacillati</taxon>
        <taxon>Bacillota</taxon>
        <taxon>Clostridia</taxon>
        <taxon>Lachnospirales</taxon>
        <taxon>Lachnospiraceae</taxon>
        <taxon>Blautia</taxon>
    </lineage>
</organism>
<keyword evidence="9" id="KW-0418">Kinase</keyword>
<feature type="transmembrane region" description="Helical" evidence="14">
    <location>
        <begin position="448"/>
        <end position="468"/>
    </location>
</feature>
<dbReference type="RefSeq" id="WP_130180427.1">
    <property type="nucleotide sequence ID" value="NZ_CP035945.1"/>
</dbReference>
<dbReference type="KEGG" id="bpro:PMF13cell1_01668"/>
<dbReference type="EMBL" id="CP035945">
    <property type="protein sequence ID" value="QBE96130.1"/>
    <property type="molecule type" value="Genomic_DNA"/>
</dbReference>
<dbReference type="Gene3D" id="1.10.287.130">
    <property type="match status" value="1"/>
</dbReference>
<keyword evidence="7 14" id="KW-0812">Transmembrane</keyword>
<dbReference type="InterPro" id="IPR036890">
    <property type="entry name" value="HATPase_C_sf"/>
</dbReference>
<dbReference type="PANTHER" id="PTHR45528">
    <property type="entry name" value="SENSOR HISTIDINE KINASE CPXA"/>
    <property type="match status" value="1"/>
</dbReference>
<evidence type="ECO:0000256" key="4">
    <source>
        <dbReference type="ARBA" id="ARBA00022475"/>
    </source>
</evidence>
<proteinExistence type="predicted"/>
<keyword evidence="11 14" id="KW-1133">Transmembrane helix</keyword>
<feature type="transmembrane region" description="Helical" evidence="14">
    <location>
        <begin position="419"/>
        <end position="442"/>
    </location>
</feature>
<feature type="transmembrane region" description="Helical" evidence="14">
    <location>
        <begin position="318"/>
        <end position="336"/>
    </location>
</feature>
<evidence type="ECO:0000256" key="10">
    <source>
        <dbReference type="ARBA" id="ARBA00022840"/>
    </source>
</evidence>
<evidence type="ECO:0000256" key="7">
    <source>
        <dbReference type="ARBA" id="ARBA00022692"/>
    </source>
</evidence>
<keyword evidence="8" id="KW-0547">Nucleotide-binding</keyword>
<feature type="domain" description="Histidine kinase" evidence="15">
    <location>
        <begin position="544"/>
        <end position="756"/>
    </location>
</feature>
<evidence type="ECO:0000256" key="6">
    <source>
        <dbReference type="ARBA" id="ARBA00022679"/>
    </source>
</evidence>
<keyword evidence="13 14" id="KW-0472">Membrane</keyword>
<dbReference type="GO" id="GO:0005524">
    <property type="term" value="F:ATP binding"/>
    <property type="evidence" value="ECO:0007669"/>
    <property type="project" value="UniProtKB-KW"/>
</dbReference>
<evidence type="ECO:0000256" key="8">
    <source>
        <dbReference type="ARBA" id="ARBA00022741"/>
    </source>
</evidence>
<evidence type="ECO:0000256" key="2">
    <source>
        <dbReference type="ARBA" id="ARBA00004651"/>
    </source>
</evidence>
<evidence type="ECO:0000256" key="12">
    <source>
        <dbReference type="ARBA" id="ARBA00023012"/>
    </source>
</evidence>
<keyword evidence="5" id="KW-0597">Phosphoprotein</keyword>
<evidence type="ECO:0000313" key="17">
    <source>
        <dbReference type="Proteomes" id="UP000289794"/>
    </source>
</evidence>
<dbReference type="InterPro" id="IPR036097">
    <property type="entry name" value="HisK_dim/P_sf"/>
</dbReference>
<sequence>MDIKSKKCKVITAWAAFFLSICLLMESGLTGLNLLAGNNLRGVSVKDAFTSDFEETEEFRSFVSDYLDIFLSMAAGGPVNWYGRYGDVVTGDSDDISWGSGTTESTMASVAEESAEAIWDGNDISDEWDYKTSAKQVHETIKNDKNLLYDIRYNGKSVYTNDADGVLKDGEKNLPSDYNFYLSFAEGKASVFKDKKAVDVYGNGEYRDDSKWRIPGYKNYTVDDKSKKAEVRMAVRKSPVNYVQENYSGSSGSYYGTSSLYDTVRNLKRAKDSYIAKIAEFIAGLVLLGIYLVLRKYKKDGDRFLAVYTGKVWMECKIGLAVLVIAGGIVGINNYMDVYYGWHYYEYVSEIFYPMMYTLFGNPILLLVFFWILYILINDYRYNRKKPRKTLVRDIQKLFQTRNMEYPFQKQMIRKFSPVMISGIVLSVIAALACFVSAFYLYDDGGSFAAVLLLVAIVVFLIVLLVGMMKQYASDNQKFANEIGDLIRQIKKVHDGNMTDKLIVPEDSDLYEAVQQLNDIQNGMDTALSERMKSERMKVELVSNVSHDIKTPLTSIISYVELMKQEENLPEDVKDYVRILDTKSQRLKSMVQDVFEISKAASKQLPVNLEDLDLGKLLRQTLADMEEQIEESSVTVKAQIPADAVMIHADGSRLYRVFQNLLQNALKYSLDGSRVFITLKADSRTARTTVKNISQEEIPSDIDFTERFVRGDESRTDGGSGLGLSIARSFTEACGGVFGIEVDADLFVVTVEFPIL</sequence>